<sequence>MEIYRAPQGGQVGCSNPLRDANKDTTQNQVLNFHTQYNCPVCVPSTLLEYAIAALAAGTGINPGK</sequence>
<reference evidence="1 2" key="1">
    <citation type="submission" date="2015-11" db="EMBL/GenBank/DDBJ databases">
        <title>Genomic analysis of 38 Legionella species identifies large and diverse effector repertoires.</title>
        <authorList>
            <person name="Burstein D."/>
            <person name="Amaro F."/>
            <person name="Zusman T."/>
            <person name="Lifshitz Z."/>
            <person name="Cohen O."/>
            <person name="Gilbert J.A."/>
            <person name="Pupko T."/>
            <person name="Shuman H.A."/>
            <person name="Segal G."/>
        </authorList>
    </citation>
    <scope>NUCLEOTIDE SEQUENCE [LARGE SCALE GENOMIC DNA]</scope>
    <source>
        <strain evidence="1 2">SC-63-C7</strain>
    </source>
</reference>
<evidence type="ECO:0000313" key="1">
    <source>
        <dbReference type="EMBL" id="KTD55710.1"/>
    </source>
</evidence>
<proteinExistence type="predicted"/>
<organism evidence="1 2">
    <name type="scientific">Legionella santicrucis</name>
    <dbReference type="NCBI Taxonomy" id="45074"/>
    <lineage>
        <taxon>Bacteria</taxon>
        <taxon>Pseudomonadati</taxon>
        <taxon>Pseudomonadota</taxon>
        <taxon>Gammaproteobacteria</taxon>
        <taxon>Legionellales</taxon>
        <taxon>Legionellaceae</taxon>
        <taxon>Legionella</taxon>
    </lineage>
</organism>
<comment type="caution">
    <text evidence="1">The sequence shown here is derived from an EMBL/GenBank/DDBJ whole genome shotgun (WGS) entry which is preliminary data.</text>
</comment>
<protein>
    <submittedName>
        <fullName evidence="1">Uncharacterized protein</fullName>
    </submittedName>
</protein>
<gene>
    <name evidence="1" type="ORF">Lsan_3262</name>
</gene>
<accession>A0A0W0YGS5</accession>
<dbReference type="Proteomes" id="UP000054703">
    <property type="component" value="Unassembled WGS sequence"/>
</dbReference>
<dbReference type="EMBL" id="LNYU01000085">
    <property type="protein sequence ID" value="KTD55710.1"/>
    <property type="molecule type" value="Genomic_DNA"/>
</dbReference>
<keyword evidence="2" id="KW-1185">Reference proteome</keyword>
<name>A0A0W0YGS5_9GAMM</name>
<dbReference type="AlphaFoldDB" id="A0A0W0YGS5"/>
<evidence type="ECO:0000313" key="2">
    <source>
        <dbReference type="Proteomes" id="UP000054703"/>
    </source>
</evidence>